<keyword evidence="4" id="KW-0201">Cytochrome c-type biogenesis</keyword>
<dbReference type="InterPro" id="IPR036249">
    <property type="entry name" value="Thioredoxin-like_sf"/>
</dbReference>
<evidence type="ECO:0000256" key="5">
    <source>
        <dbReference type="ARBA" id="ARBA00022989"/>
    </source>
</evidence>
<dbReference type="Pfam" id="PF02683">
    <property type="entry name" value="DsbD_TM"/>
    <property type="match status" value="1"/>
</dbReference>
<feature type="transmembrane region" description="Helical" evidence="7">
    <location>
        <begin position="711"/>
        <end position="730"/>
    </location>
</feature>
<keyword evidence="8" id="KW-0732">Signal</keyword>
<comment type="subcellular location">
    <subcellularLocation>
        <location evidence="1">Cell membrane</location>
        <topology evidence="1">Multi-pass membrane protein</topology>
    </subcellularLocation>
</comment>
<evidence type="ECO:0000256" key="4">
    <source>
        <dbReference type="ARBA" id="ARBA00022748"/>
    </source>
</evidence>
<dbReference type="GO" id="GO:0045454">
    <property type="term" value="P:cell redox homeostasis"/>
    <property type="evidence" value="ECO:0007669"/>
    <property type="project" value="TreeGrafter"/>
</dbReference>
<dbReference type="GO" id="GO:0017004">
    <property type="term" value="P:cytochrome complex assembly"/>
    <property type="evidence" value="ECO:0007669"/>
    <property type="project" value="UniProtKB-KW"/>
</dbReference>
<reference evidence="10" key="2">
    <citation type="journal article" date="2021" name="PeerJ">
        <title>Extensive microbial diversity within the chicken gut microbiome revealed by metagenomics and culture.</title>
        <authorList>
            <person name="Gilroy R."/>
            <person name="Ravi A."/>
            <person name="Getino M."/>
            <person name="Pursley I."/>
            <person name="Horton D.L."/>
            <person name="Alikhan N.F."/>
            <person name="Baker D."/>
            <person name="Gharbi K."/>
            <person name="Hall N."/>
            <person name="Watson M."/>
            <person name="Adriaenssens E.M."/>
            <person name="Foster-Nyarko E."/>
            <person name="Jarju S."/>
            <person name="Secka A."/>
            <person name="Antonio M."/>
            <person name="Oren A."/>
            <person name="Chaudhuri R.R."/>
            <person name="La Ragione R."/>
            <person name="Hildebrand F."/>
            <person name="Pallen M.J."/>
        </authorList>
    </citation>
    <scope>NUCLEOTIDE SEQUENCE</scope>
    <source>
        <strain evidence="10">ChiW3-316</strain>
    </source>
</reference>
<dbReference type="Pfam" id="PF13899">
    <property type="entry name" value="Thioredoxin_7"/>
    <property type="match status" value="1"/>
</dbReference>
<evidence type="ECO:0000313" key="11">
    <source>
        <dbReference type="Proteomes" id="UP000824107"/>
    </source>
</evidence>
<evidence type="ECO:0000256" key="8">
    <source>
        <dbReference type="SAM" id="SignalP"/>
    </source>
</evidence>
<sequence>MKNFLISLFFACIFTPVVLAEEPVPSNVTLQLLPGEPNEEEVTIFDQAKTWLEIGAYFNQNYPDAFIEEDLSADVRRFFPDLTPQEVYDREQTIRDGVKFYRYFKDVYEKVKSKFLVPEAPPLMVDEKDYDDYVPEPYVEAGEGQVLITTDFKKVLSYGADKRDYEAYKARLERQRKKDEVPQSGIGKLSNILSSLEWRKLPFYGIFYENPVIGSRGGGDWVSDKTDSAVKASLLAETTAVNGNKDIRGVLRVYVPEGYEIRAVADDKYSKPEVDFGASENLSEAVIFRPVPRRLRREDGNDRIVFLEKMVIPVIYKPQDVNKPLHLKAKISFVFCDDKQNCRQTVLEPELSLEPGNGYPSAFNNFIIQNFNYLPLAERDDLTVDKVIADDDEHSLRIIMTNKGIAAKPDIFVSTNDNIRFSRPRIAIDGDRMIARLDVLDKNVKLAEREIELTVVLDEYTALRNRYEVSAASVLDFMGDKLSLGMILLAVLGGFILNFMPCVFPVLSLKLLSVTGFGAQRESAVKKSFLLTVAGIFGAFVLLAILLAGIKALGHSVGWGMQFQNPVFIVVMLFVIILFIAQIMGLYSISLPEKLEQKLLRRSGKNDWLPLLTGVLVVVMSTPCTAPYLGTTIGFALAGSTLDIFIILLAVALGLSIPYLLVCFMPDITAFIPKPGPWMNKLNTVMRIMLLLTMVWLFSILWAQTEAWTCIRLAVYLCLFLLLVWFRYLLLNQIAVSELETEVKNGVVRLIGLGFVLLSALIVVGSSWDVTHSFHRQREQEIQTKTRQIDFAEIAADVRAGKTVIVNVGADWCLTCTYNDKLVFGNIGVKNLLDRYNVKMINVDWTNYSAEILNFMSRYGRRGIPFYILFSPNIPEGMVLPEIMTEKDFREIIQNVAG</sequence>
<dbReference type="Proteomes" id="UP000824107">
    <property type="component" value="Unassembled WGS sequence"/>
</dbReference>
<dbReference type="SUPFAM" id="SSF52833">
    <property type="entry name" value="Thioredoxin-like"/>
    <property type="match status" value="1"/>
</dbReference>
<organism evidence="10 11">
    <name type="scientific">Candidatus Scatocola faecipullorum</name>
    <dbReference type="NCBI Taxonomy" id="2840917"/>
    <lineage>
        <taxon>Bacteria</taxon>
        <taxon>Pseudomonadati</taxon>
        <taxon>Pseudomonadota</taxon>
        <taxon>Alphaproteobacteria</taxon>
        <taxon>Rhodospirillales</taxon>
        <taxon>Rhodospirillaceae</taxon>
        <taxon>Rhodospirillaceae incertae sedis</taxon>
        <taxon>Candidatus Scatocola</taxon>
    </lineage>
</organism>
<dbReference type="PANTHER" id="PTHR32234:SF3">
    <property type="entry name" value="SUPPRESSION OF COPPER SENSITIVITY PROTEIN"/>
    <property type="match status" value="1"/>
</dbReference>
<keyword evidence="3 7" id="KW-0812">Transmembrane</keyword>
<gene>
    <name evidence="10" type="ORF">IAD20_01940</name>
</gene>
<dbReference type="InterPro" id="IPR013766">
    <property type="entry name" value="Thioredoxin_domain"/>
</dbReference>
<evidence type="ECO:0000256" key="7">
    <source>
        <dbReference type="SAM" id="Phobius"/>
    </source>
</evidence>
<reference evidence="10" key="1">
    <citation type="submission" date="2020-10" db="EMBL/GenBank/DDBJ databases">
        <authorList>
            <person name="Gilroy R."/>
        </authorList>
    </citation>
    <scope>NUCLEOTIDE SEQUENCE</scope>
    <source>
        <strain evidence="10">ChiW3-316</strain>
    </source>
</reference>
<feature type="transmembrane region" description="Helical" evidence="7">
    <location>
        <begin position="644"/>
        <end position="664"/>
    </location>
</feature>
<feature type="transmembrane region" description="Helical" evidence="7">
    <location>
        <begin position="528"/>
        <end position="547"/>
    </location>
</feature>
<feature type="transmembrane region" description="Helical" evidence="7">
    <location>
        <begin position="567"/>
        <end position="587"/>
    </location>
</feature>
<keyword evidence="6 7" id="KW-0472">Membrane</keyword>
<dbReference type="AlphaFoldDB" id="A0A9D1SAV3"/>
<evidence type="ECO:0000256" key="3">
    <source>
        <dbReference type="ARBA" id="ARBA00022692"/>
    </source>
</evidence>
<dbReference type="CDD" id="cd02953">
    <property type="entry name" value="DsbDgamma"/>
    <property type="match status" value="1"/>
</dbReference>
<feature type="chain" id="PRO_5038846546" evidence="8">
    <location>
        <begin position="21"/>
        <end position="898"/>
    </location>
</feature>
<dbReference type="Gene3D" id="3.40.30.10">
    <property type="entry name" value="Glutaredoxin"/>
    <property type="match status" value="1"/>
</dbReference>
<feature type="transmembrane region" description="Helical" evidence="7">
    <location>
        <begin position="750"/>
        <end position="768"/>
    </location>
</feature>
<comment type="caution">
    <text evidence="10">The sequence shown here is derived from an EMBL/GenBank/DDBJ whole genome shotgun (WGS) entry which is preliminary data.</text>
</comment>
<feature type="signal peptide" evidence="8">
    <location>
        <begin position="1"/>
        <end position="20"/>
    </location>
</feature>
<dbReference type="EMBL" id="DVNC01000019">
    <property type="protein sequence ID" value="HIU52823.1"/>
    <property type="molecule type" value="Genomic_DNA"/>
</dbReference>
<feature type="transmembrane region" description="Helical" evidence="7">
    <location>
        <begin position="608"/>
        <end position="638"/>
    </location>
</feature>
<feature type="transmembrane region" description="Helical" evidence="7">
    <location>
        <begin position="482"/>
        <end position="507"/>
    </location>
</feature>
<feature type="transmembrane region" description="Helical" evidence="7">
    <location>
        <begin position="685"/>
        <end position="705"/>
    </location>
</feature>
<evidence type="ECO:0000259" key="9">
    <source>
        <dbReference type="PROSITE" id="PS51352"/>
    </source>
</evidence>
<evidence type="ECO:0000256" key="2">
    <source>
        <dbReference type="ARBA" id="ARBA00022475"/>
    </source>
</evidence>
<evidence type="ECO:0000256" key="1">
    <source>
        <dbReference type="ARBA" id="ARBA00004651"/>
    </source>
</evidence>
<dbReference type="InterPro" id="IPR035671">
    <property type="entry name" value="DsbD_gamma"/>
</dbReference>
<keyword evidence="2" id="KW-1003">Cell membrane</keyword>
<keyword evidence="5 7" id="KW-1133">Transmembrane helix</keyword>
<accession>A0A9D1SAV3</accession>
<name>A0A9D1SAV3_9PROT</name>
<dbReference type="InterPro" id="IPR003834">
    <property type="entry name" value="Cyt_c_assmbl_TM_dom"/>
</dbReference>
<dbReference type="PROSITE" id="PS51352">
    <property type="entry name" value="THIOREDOXIN_2"/>
    <property type="match status" value="1"/>
</dbReference>
<evidence type="ECO:0000313" key="10">
    <source>
        <dbReference type="EMBL" id="HIU52823.1"/>
    </source>
</evidence>
<protein>
    <submittedName>
        <fullName evidence="10">Thioredoxin family protein</fullName>
    </submittedName>
</protein>
<dbReference type="PANTHER" id="PTHR32234">
    <property type="entry name" value="THIOL:DISULFIDE INTERCHANGE PROTEIN DSBD"/>
    <property type="match status" value="1"/>
</dbReference>
<evidence type="ECO:0000256" key="6">
    <source>
        <dbReference type="ARBA" id="ARBA00023136"/>
    </source>
</evidence>
<dbReference type="GO" id="GO:0005886">
    <property type="term" value="C:plasma membrane"/>
    <property type="evidence" value="ECO:0007669"/>
    <property type="project" value="UniProtKB-SubCell"/>
</dbReference>
<dbReference type="GO" id="GO:0015035">
    <property type="term" value="F:protein-disulfide reductase activity"/>
    <property type="evidence" value="ECO:0007669"/>
    <property type="project" value="TreeGrafter"/>
</dbReference>
<proteinExistence type="predicted"/>
<feature type="domain" description="Thioredoxin" evidence="9">
    <location>
        <begin position="782"/>
        <end position="898"/>
    </location>
</feature>